<proteinExistence type="predicted"/>
<accession>A0ABQ8S113</accession>
<organism evidence="1 2">
    <name type="scientific">Periplaneta americana</name>
    <name type="common">American cockroach</name>
    <name type="synonym">Blatta americana</name>
    <dbReference type="NCBI Taxonomy" id="6978"/>
    <lineage>
        <taxon>Eukaryota</taxon>
        <taxon>Metazoa</taxon>
        <taxon>Ecdysozoa</taxon>
        <taxon>Arthropoda</taxon>
        <taxon>Hexapoda</taxon>
        <taxon>Insecta</taxon>
        <taxon>Pterygota</taxon>
        <taxon>Neoptera</taxon>
        <taxon>Polyneoptera</taxon>
        <taxon>Dictyoptera</taxon>
        <taxon>Blattodea</taxon>
        <taxon>Blattoidea</taxon>
        <taxon>Blattidae</taxon>
        <taxon>Blattinae</taxon>
        <taxon>Periplaneta</taxon>
    </lineage>
</organism>
<evidence type="ECO:0000313" key="2">
    <source>
        <dbReference type="Proteomes" id="UP001148838"/>
    </source>
</evidence>
<name>A0ABQ8S113_PERAM</name>
<dbReference type="EMBL" id="JAJSOF020000038">
    <property type="protein sequence ID" value="KAJ4427623.1"/>
    <property type="molecule type" value="Genomic_DNA"/>
</dbReference>
<protein>
    <recommendedName>
        <fullName evidence="3">Per a allergen</fullName>
    </recommendedName>
</protein>
<reference evidence="1 2" key="1">
    <citation type="journal article" date="2022" name="Allergy">
        <title>Genome assembly and annotation of Periplaneta americana reveal a comprehensive cockroach allergen profile.</title>
        <authorList>
            <person name="Wang L."/>
            <person name="Xiong Q."/>
            <person name="Saelim N."/>
            <person name="Wang L."/>
            <person name="Nong W."/>
            <person name="Wan A.T."/>
            <person name="Shi M."/>
            <person name="Liu X."/>
            <person name="Cao Q."/>
            <person name="Hui J.H.L."/>
            <person name="Sookrung N."/>
            <person name="Leung T.F."/>
            <person name="Tungtrongchitr A."/>
            <person name="Tsui S.K.W."/>
        </authorList>
    </citation>
    <scope>NUCLEOTIDE SEQUENCE [LARGE SCALE GENOMIC DNA]</scope>
    <source>
        <strain evidence="1">PWHHKU_190912</strain>
    </source>
</reference>
<gene>
    <name evidence="1" type="ORF">ANN_25271</name>
</gene>
<dbReference type="Proteomes" id="UP001148838">
    <property type="component" value="Unassembled WGS sequence"/>
</dbReference>
<evidence type="ECO:0000313" key="1">
    <source>
        <dbReference type="EMBL" id="KAJ4427623.1"/>
    </source>
</evidence>
<evidence type="ECO:0008006" key="3">
    <source>
        <dbReference type="Google" id="ProtNLM"/>
    </source>
</evidence>
<keyword evidence="2" id="KW-1185">Reference proteome</keyword>
<sequence>MAGLCEGGNEPAGSLKAVRNGTSRVLSVASLHWLKMDVPIPAHAADEVRSVIKFLNAEGIAPIENDRQLCQVYGQADGALLL</sequence>
<comment type="caution">
    <text evidence="1">The sequence shown here is derived from an EMBL/GenBank/DDBJ whole genome shotgun (WGS) entry which is preliminary data.</text>
</comment>